<dbReference type="PANTHER" id="PTHR10701:SF5">
    <property type="entry name" value="N-ALPHA-ACETYLTRANSFERASE 38, NATC AUXILIARY SUBUNIT"/>
    <property type="match status" value="1"/>
</dbReference>
<sequence>MASTPPRPPPSSPTPREDDAAYLRSLLNKNLRVTTTDNRMFWGSFKCTDSESNMILQHTYEYRHPTPQQISDAAAEAKAEVSAALLATGGGDGKAAKGKAKGKVKLDMTARYLGLVVVPGKYIVRIEAEEFASQARGRINPPPRLARKLLRLDPHNILARDDHQTEIPRRHVQLHLPLGFPLGGFAIPPTGC</sequence>
<feature type="domain" description="Sm" evidence="1">
    <location>
        <begin position="21"/>
        <end position="128"/>
    </location>
</feature>
<dbReference type="Proteomes" id="UP001303889">
    <property type="component" value="Unassembled WGS sequence"/>
</dbReference>
<protein>
    <recommendedName>
        <fullName evidence="1">Sm domain-containing protein</fullName>
    </recommendedName>
</protein>
<name>A0AAN6MKY5_9PEZI</name>
<dbReference type="InterPro" id="IPR001163">
    <property type="entry name" value="Sm_dom_euk/arc"/>
</dbReference>
<dbReference type="SMART" id="SM00651">
    <property type="entry name" value="Sm"/>
    <property type="match status" value="1"/>
</dbReference>
<dbReference type="AlphaFoldDB" id="A0AAN6MKY5"/>
<dbReference type="Pfam" id="PF01423">
    <property type="entry name" value="LSM"/>
    <property type="match status" value="1"/>
</dbReference>
<dbReference type="PANTHER" id="PTHR10701">
    <property type="entry name" value="SMALL NUCLEAR RIBONUCLEOPROTEIN-ASSOCIATED PROTEIN B AND N"/>
    <property type="match status" value="1"/>
</dbReference>
<reference evidence="2" key="1">
    <citation type="journal article" date="2023" name="Mol. Phylogenet. Evol.">
        <title>Genome-scale phylogeny and comparative genomics of the fungal order Sordariales.</title>
        <authorList>
            <person name="Hensen N."/>
            <person name="Bonometti L."/>
            <person name="Westerberg I."/>
            <person name="Brannstrom I.O."/>
            <person name="Guillou S."/>
            <person name="Cros-Aarteil S."/>
            <person name="Calhoun S."/>
            <person name="Haridas S."/>
            <person name="Kuo A."/>
            <person name="Mondo S."/>
            <person name="Pangilinan J."/>
            <person name="Riley R."/>
            <person name="LaButti K."/>
            <person name="Andreopoulos B."/>
            <person name="Lipzen A."/>
            <person name="Chen C."/>
            <person name="Yan M."/>
            <person name="Daum C."/>
            <person name="Ng V."/>
            <person name="Clum A."/>
            <person name="Steindorff A."/>
            <person name="Ohm R.A."/>
            <person name="Martin F."/>
            <person name="Silar P."/>
            <person name="Natvig D.O."/>
            <person name="Lalanne C."/>
            <person name="Gautier V."/>
            <person name="Ament-Velasquez S.L."/>
            <person name="Kruys A."/>
            <person name="Hutchinson M.I."/>
            <person name="Powell A.J."/>
            <person name="Barry K."/>
            <person name="Miller A.N."/>
            <person name="Grigoriev I.V."/>
            <person name="Debuchy R."/>
            <person name="Gladieux P."/>
            <person name="Hiltunen Thoren M."/>
            <person name="Johannesson H."/>
        </authorList>
    </citation>
    <scope>NUCLEOTIDE SEQUENCE</scope>
    <source>
        <strain evidence="2">CBS 103.79</strain>
    </source>
</reference>
<keyword evidence="3" id="KW-1185">Reference proteome</keyword>
<accession>A0AAN6MKY5</accession>
<dbReference type="InterPro" id="IPR010920">
    <property type="entry name" value="LSM_dom_sf"/>
</dbReference>
<comment type="caution">
    <text evidence="2">The sequence shown here is derived from an EMBL/GenBank/DDBJ whole genome shotgun (WGS) entry which is preliminary data.</text>
</comment>
<reference evidence="2" key="2">
    <citation type="submission" date="2023-05" db="EMBL/GenBank/DDBJ databases">
        <authorList>
            <consortium name="Lawrence Berkeley National Laboratory"/>
            <person name="Steindorff A."/>
            <person name="Hensen N."/>
            <person name="Bonometti L."/>
            <person name="Westerberg I."/>
            <person name="Brannstrom I.O."/>
            <person name="Guillou S."/>
            <person name="Cros-Aarteil S."/>
            <person name="Calhoun S."/>
            <person name="Haridas S."/>
            <person name="Kuo A."/>
            <person name="Mondo S."/>
            <person name="Pangilinan J."/>
            <person name="Riley R."/>
            <person name="Labutti K."/>
            <person name="Andreopoulos B."/>
            <person name="Lipzen A."/>
            <person name="Chen C."/>
            <person name="Yanf M."/>
            <person name="Daum C."/>
            <person name="Ng V."/>
            <person name="Clum A."/>
            <person name="Ohm R."/>
            <person name="Martin F."/>
            <person name="Silar P."/>
            <person name="Natvig D."/>
            <person name="Lalanne C."/>
            <person name="Gautier V."/>
            <person name="Ament-Velasquez S.L."/>
            <person name="Kruys A."/>
            <person name="Hutchinson M.I."/>
            <person name="Powell A.J."/>
            <person name="Barry K."/>
            <person name="Miller A.N."/>
            <person name="Grigoriev I.V."/>
            <person name="Debuchy R."/>
            <person name="Gladieux P."/>
            <person name="Thoren M.H."/>
            <person name="Johannesson H."/>
        </authorList>
    </citation>
    <scope>NUCLEOTIDE SEQUENCE</scope>
    <source>
        <strain evidence="2">CBS 103.79</strain>
    </source>
</reference>
<dbReference type="Gene3D" id="2.30.30.100">
    <property type="match status" value="1"/>
</dbReference>
<dbReference type="InterPro" id="IPR050914">
    <property type="entry name" value="snRNP_SmB/NAA38-like"/>
</dbReference>
<evidence type="ECO:0000313" key="2">
    <source>
        <dbReference type="EMBL" id="KAK3902113.1"/>
    </source>
</evidence>
<organism evidence="2 3">
    <name type="scientific">Staphylotrichum tortipilum</name>
    <dbReference type="NCBI Taxonomy" id="2831512"/>
    <lineage>
        <taxon>Eukaryota</taxon>
        <taxon>Fungi</taxon>
        <taxon>Dikarya</taxon>
        <taxon>Ascomycota</taxon>
        <taxon>Pezizomycotina</taxon>
        <taxon>Sordariomycetes</taxon>
        <taxon>Sordariomycetidae</taxon>
        <taxon>Sordariales</taxon>
        <taxon>Chaetomiaceae</taxon>
        <taxon>Staphylotrichum</taxon>
    </lineage>
</organism>
<dbReference type="InterPro" id="IPR034110">
    <property type="entry name" value="LSMD1_Sm"/>
</dbReference>
<dbReference type="GO" id="GO:0031417">
    <property type="term" value="C:NatC complex"/>
    <property type="evidence" value="ECO:0007669"/>
    <property type="project" value="InterPro"/>
</dbReference>
<gene>
    <name evidence="2" type="ORF">C8A05DRAFT_15790</name>
</gene>
<dbReference type="EMBL" id="MU855532">
    <property type="protein sequence ID" value="KAK3902113.1"/>
    <property type="molecule type" value="Genomic_DNA"/>
</dbReference>
<dbReference type="SUPFAM" id="SSF50182">
    <property type="entry name" value="Sm-like ribonucleoproteins"/>
    <property type="match status" value="1"/>
</dbReference>
<evidence type="ECO:0000313" key="3">
    <source>
        <dbReference type="Proteomes" id="UP001303889"/>
    </source>
</evidence>
<proteinExistence type="predicted"/>
<evidence type="ECO:0000259" key="1">
    <source>
        <dbReference type="SMART" id="SM00651"/>
    </source>
</evidence>
<dbReference type="CDD" id="cd06168">
    <property type="entry name" value="LSMD1"/>
    <property type="match status" value="1"/>
</dbReference>